<sequence>MSAPDGEKRFLYELHVEVEAEVTLAAASHPEQAADLPVSEWLFDPMEAESEEIGLRGLLDAVEVLEDDSPHG</sequence>
<dbReference type="RefSeq" id="WP_090946260.1">
    <property type="nucleotide sequence ID" value="NZ_FNDJ01000037.1"/>
</dbReference>
<dbReference type="AlphaFoldDB" id="A0A1G9R0L8"/>
<name>A0A1G9R0L8_9ACTN</name>
<keyword evidence="2" id="KW-1185">Reference proteome</keyword>
<protein>
    <submittedName>
        <fullName evidence="1">Uncharacterized protein</fullName>
    </submittedName>
</protein>
<gene>
    <name evidence="1" type="ORF">SAMN05421869_13776</name>
</gene>
<organism evidence="1 2">
    <name type="scientific">Nonomuraea jiangxiensis</name>
    <dbReference type="NCBI Taxonomy" id="633440"/>
    <lineage>
        <taxon>Bacteria</taxon>
        <taxon>Bacillati</taxon>
        <taxon>Actinomycetota</taxon>
        <taxon>Actinomycetes</taxon>
        <taxon>Streptosporangiales</taxon>
        <taxon>Streptosporangiaceae</taxon>
        <taxon>Nonomuraea</taxon>
    </lineage>
</organism>
<proteinExistence type="predicted"/>
<dbReference type="OrthoDB" id="3392539at2"/>
<evidence type="ECO:0000313" key="1">
    <source>
        <dbReference type="EMBL" id="SDM16691.1"/>
    </source>
</evidence>
<dbReference type="Proteomes" id="UP000199202">
    <property type="component" value="Unassembled WGS sequence"/>
</dbReference>
<dbReference type="EMBL" id="FNDJ01000037">
    <property type="protein sequence ID" value="SDM16691.1"/>
    <property type="molecule type" value="Genomic_DNA"/>
</dbReference>
<evidence type="ECO:0000313" key="2">
    <source>
        <dbReference type="Proteomes" id="UP000199202"/>
    </source>
</evidence>
<accession>A0A1G9R0L8</accession>
<dbReference type="STRING" id="633440.SAMN05421869_13776"/>
<reference evidence="1 2" key="1">
    <citation type="submission" date="2016-10" db="EMBL/GenBank/DDBJ databases">
        <authorList>
            <person name="de Groot N.N."/>
        </authorList>
    </citation>
    <scope>NUCLEOTIDE SEQUENCE [LARGE SCALE GENOMIC DNA]</scope>
    <source>
        <strain evidence="1 2">CGMCC 4.6533</strain>
    </source>
</reference>